<sequence length="131" mass="14746">MDWYVKVLKQYFDFSGRARRKEYWMFGLISAVISIVLTLLDMGVGFYSDVYGAGVLSSIYSLAITIPSIAVSVRRLHDTDHSGWWLLLIFIPLLGILILLVVMCFNSKDDNEYGPNPKTVPNPDSPDNLAV</sequence>
<dbReference type="EMBL" id="LRDC01000013">
    <property type="protein sequence ID" value="KVX02423.1"/>
    <property type="molecule type" value="Genomic_DNA"/>
</dbReference>
<dbReference type="PANTHER" id="PTHR34980">
    <property type="entry name" value="INNER MEMBRANE PROTEIN-RELATED-RELATED"/>
    <property type="match status" value="1"/>
</dbReference>
<name>A0A125BEP2_SHEFR</name>
<gene>
    <name evidence="2" type="ORF">AWJ07_13925</name>
</gene>
<dbReference type="InterPro" id="IPR008523">
    <property type="entry name" value="DUF805"/>
</dbReference>
<dbReference type="Proteomes" id="UP000055702">
    <property type="component" value="Unassembled WGS sequence"/>
</dbReference>
<organism evidence="2">
    <name type="scientific">Shewanella frigidimarina</name>
    <dbReference type="NCBI Taxonomy" id="56812"/>
    <lineage>
        <taxon>Bacteria</taxon>
        <taxon>Pseudomonadati</taxon>
        <taxon>Pseudomonadota</taxon>
        <taxon>Gammaproteobacteria</taxon>
        <taxon>Alteromonadales</taxon>
        <taxon>Shewanellaceae</taxon>
        <taxon>Shewanella</taxon>
    </lineage>
</organism>
<evidence type="ECO:0000313" key="3">
    <source>
        <dbReference type="Proteomes" id="UP000055702"/>
    </source>
</evidence>
<proteinExistence type="predicted"/>
<comment type="caution">
    <text evidence="2">The sequence shown here is derived from an EMBL/GenBank/DDBJ whole genome shotgun (WGS) entry which is preliminary data.</text>
</comment>
<feature type="transmembrane region" description="Helical" evidence="1">
    <location>
        <begin position="83"/>
        <end position="103"/>
    </location>
</feature>
<keyword evidence="1" id="KW-1133">Transmembrane helix</keyword>
<accession>A0A125BEP2</accession>
<evidence type="ECO:0000313" key="2">
    <source>
        <dbReference type="EMBL" id="KVX02423.1"/>
    </source>
</evidence>
<dbReference type="GO" id="GO:0005886">
    <property type="term" value="C:plasma membrane"/>
    <property type="evidence" value="ECO:0007669"/>
    <property type="project" value="TreeGrafter"/>
</dbReference>
<evidence type="ECO:0008006" key="4">
    <source>
        <dbReference type="Google" id="ProtNLM"/>
    </source>
</evidence>
<dbReference type="RefSeq" id="WP_059745328.1">
    <property type="nucleotide sequence ID" value="NZ_LRDC01000013.1"/>
</dbReference>
<evidence type="ECO:0000256" key="1">
    <source>
        <dbReference type="SAM" id="Phobius"/>
    </source>
</evidence>
<dbReference type="PANTHER" id="PTHR34980:SF2">
    <property type="entry name" value="INNER MEMBRANE PROTEIN YHAH-RELATED"/>
    <property type="match status" value="1"/>
</dbReference>
<dbReference type="AlphaFoldDB" id="A0A125BEP2"/>
<dbReference type="Pfam" id="PF05656">
    <property type="entry name" value="DUF805"/>
    <property type="match status" value="1"/>
</dbReference>
<protein>
    <recommendedName>
        <fullName evidence="4">DUF805 domain-containing protein</fullName>
    </recommendedName>
</protein>
<feature type="transmembrane region" description="Helical" evidence="1">
    <location>
        <begin position="50"/>
        <end position="71"/>
    </location>
</feature>
<reference evidence="2 3" key="1">
    <citation type="submission" date="2016-01" db="EMBL/GenBank/DDBJ databases">
        <title>Draft genome of the antarctic isolate Shewanella frigidimarina Ag06-30.</title>
        <authorList>
            <person name="Parmeciano Di Noto G."/>
            <person name="Vazquez S."/>
            <person name="Mac Cormack W."/>
            <person name="Iriarte A."/>
            <person name="Quiroga C."/>
        </authorList>
    </citation>
    <scope>NUCLEOTIDE SEQUENCE [LARGE SCALE GENOMIC DNA]</scope>
    <source>
        <strain evidence="2 3">Ag06-30</strain>
    </source>
</reference>
<keyword evidence="1" id="KW-0472">Membrane</keyword>
<feature type="transmembrane region" description="Helical" evidence="1">
    <location>
        <begin position="23"/>
        <end position="44"/>
    </location>
</feature>
<keyword evidence="1" id="KW-0812">Transmembrane</keyword>